<dbReference type="GO" id="GO:0005886">
    <property type="term" value="C:plasma membrane"/>
    <property type="evidence" value="ECO:0007669"/>
    <property type="project" value="TreeGrafter"/>
</dbReference>
<proteinExistence type="inferred from homology"/>
<evidence type="ECO:0000259" key="8">
    <source>
        <dbReference type="PROSITE" id="PS50111"/>
    </source>
</evidence>
<evidence type="ECO:0000256" key="5">
    <source>
        <dbReference type="SAM" id="Coils"/>
    </source>
</evidence>
<protein>
    <submittedName>
        <fullName evidence="10">Methyl-accepting chemotaxis protein</fullName>
    </submittedName>
</protein>
<dbReference type="PANTHER" id="PTHR43531:SF11">
    <property type="entry name" value="METHYL-ACCEPTING CHEMOTAXIS PROTEIN 3"/>
    <property type="match status" value="1"/>
</dbReference>
<keyword evidence="4" id="KW-0807">Transducer</keyword>
<sequence>MLKNMKIATRLALANGVLLLIMAGLIWVSIANMAQIEANLDRIVTVNNVRIELSNDMADCIREVSINLRNILLDRNVEKRQEYQKRIGEWREKYSEAAKKVTELTGKDDTKGHELLAKVGAAGEKARPLNTKVMDLALAGKDVEGIDLMNKEARPAVRAWLTNIDELGEHCRARNKLRYEQAQEAYHSARNLMFALGALAFVLAGTITFLLARSITRPLAQAVEVADRLSQGDLTMEVKAQSTDETGQLLASMGSMLERLREIVAEVSSAADNVASGASELSASAETMSQGASEQAAAAEEASSSMEEMSSNIRQNADNALQTEKIAVKSSTDAQEGGQAVAHTVDAMKEIATKINIIEEIARQTNLLALNAAIEAARAGEHGKGFAVVASEVRKLAERSQQAAAGILELSSNSVQIAEKAGTMLSTMVPDIQKTAELVQEISASSREQDTGAEQINKAMQQLDQVIQQNASAAEEMSSTAEELSSQAEQLQASIGFFNTGDGNRRQATRRPAKSAAPVKRSASLTKPAHATKVTRSAGFDVELDETAHDLQDDAFMKY</sequence>
<keyword evidence="11" id="KW-1185">Reference proteome</keyword>
<evidence type="ECO:0000256" key="6">
    <source>
        <dbReference type="SAM" id="MobiDB-lite"/>
    </source>
</evidence>
<keyword evidence="5" id="KW-0175">Coiled coil</keyword>
<feature type="coiled-coil region" evidence="5">
    <location>
        <begin position="456"/>
        <end position="494"/>
    </location>
</feature>
<feature type="coiled-coil region" evidence="5">
    <location>
        <begin position="73"/>
        <end position="100"/>
    </location>
</feature>
<dbReference type="SMART" id="SM00304">
    <property type="entry name" value="HAMP"/>
    <property type="match status" value="1"/>
</dbReference>
<keyword evidence="7" id="KW-1133">Transmembrane helix</keyword>
<dbReference type="InterPro" id="IPR024478">
    <property type="entry name" value="HlyB_4HB_MCP"/>
</dbReference>
<dbReference type="InterPro" id="IPR004090">
    <property type="entry name" value="Chemotax_Me-accpt_rcpt"/>
</dbReference>
<dbReference type="PRINTS" id="PR00260">
    <property type="entry name" value="CHEMTRNSDUCR"/>
</dbReference>
<dbReference type="GO" id="GO:0006935">
    <property type="term" value="P:chemotaxis"/>
    <property type="evidence" value="ECO:0007669"/>
    <property type="project" value="UniProtKB-KW"/>
</dbReference>
<evidence type="ECO:0000256" key="7">
    <source>
        <dbReference type="SAM" id="Phobius"/>
    </source>
</evidence>
<dbReference type="InterPro" id="IPR047347">
    <property type="entry name" value="YvaQ-like_sensor"/>
</dbReference>
<evidence type="ECO:0000256" key="1">
    <source>
        <dbReference type="ARBA" id="ARBA00004370"/>
    </source>
</evidence>
<dbReference type="SMART" id="SM00283">
    <property type="entry name" value="MA"/>
    <property type="match status" value="1"/>
</dbReference>
<evidence type="ECO:0000259" key="9">
    <source>
        <dbReference type="PROSITE" id="PS50885"/>
    </source>
</evidence>
<comment type="subcellular location">
    <subcellularLocation>
        <location evidence="1">Membrane</location>
    </subcellularLocation>
</comment>
<dbReference type="PROSITE" id="PS50885">
    <property type="entry name" value="HAMP"/>
    <property type="match status" value="1"/>
</dbReference>
<dbReference type="CDD" id="cd19411">
    <property type="entry name" value="MCP2201-like_sensor"/>
    <property type="match status" value="1"/>
</dbReference>
<feature type="compositionally biased region" description="Low complexity" evidence="6">
    <location>
        <begin position="281"/>
        <end position="311"/>
    </location>
</feature>
<feature type="domain" description="Methyl-accepting transducer" evidence="8">
    <location>
        <begin position="270"/>
        <end position="485"/>
    </location>
</feature>
<feature type="transmembrane region" description="Helical" evidence="7">
    <location>
        <begin position="192"/>
        <end position="212"/>
    </location>
</feature>
<dbReference type="Proteomes" id="UP000587586">
    <property type="component" value="Unassembled WGS sequence"/>
</dbReference>
<feature type="region of interest" description="Disordered" evidence="6">
    <location>
        <begin position="498"/>
        <end position="532"/>
    </location>
</feature>
<dbReference type="Pfam" id="PF00015">
    <property type="entry name" value="MCPsignal"/>
    <property type="match status" value="1"/>
</dbReference>
<gene>
    <name evidence="10" type="primary">mcp34H-4</name>
    <name evidence="10" type="ORF">GMLC_18560</name>
</gene>
<comment type="similarity">
    <text evidence="3">Belongs to the methyl-accepting chemotaxis (MCP) protein family.</text>
</comment>
<evidence type="ECO:0000313" key="10">
    <source>
        <dbReference type="EMBL" id="GFO68277.1"/>
    </source>
</evidence>
<dbReference type="CDD" id="cd06225">
    <property type="entry name" value="HAMP"/>
    <property type="match status" value="1"/>
</dbReference>
<dbReference type="Pfam" id="PF12729">
    <property type="entry name" value="4HB_MCP_1"/>
    <property type="match status" value="1"/>
</dbReference>
<comment type="caution">
    <text evidence="10">The sequence shown here is derived from an EMBL/GenBank/DDBJ whole genome shotgun (WGS) entry which is preliminary data.</text>
</comment>
<dbReference type="Gene3D" id="1.10.287.950">
    <property type="entry name" value="Methyl-accepting chemotaxis protein"/>
    <property type="match status" value="1"/>
</dbReference>
<dbReference type="SUPFAM" id="SSF58104">
    <property type="entry name" value="Methyl-accepting chemotaxis protein (MCP) signaling domain"/>
    <property type="match status" value="1"/>
</dbReference>
<feature type="domain" description="HAMP" evidence="9">
    <location>
        <begin position="213"/>
        <end position="265"/>
    </location>
</feature>
<dbReference type="GO" id="GO:0004888">
    <property type="term" value="F:transmembrane signaling receptor activity"/>
    <property type="evidence" value="ECO:0007669"/>
    <property type="project" value="InterPro"/>
</dbReference>
<accession>A0A6V8N917</accession>
<organism evidence="10 11">
    <name type="scientific">Geomonas limicola</name>
    <dbReference type="NCBI Taxonomy" id="2740186"/>
    <lineage>
        <taxon>Bacteria</taxon>
        <taxon>Pseudomonadati</taxon>
        <taxon>Thermodesulfobacteriota</taxon>
        <taxon>Desulfuromonadia</taxon>
        <taxon>Geobacterales</taxon>
        <taxon>Geobacteraceae</taxon>
        <taxon>Geomonas</taxon>
    </lineage>
</organism>
<dbReference type="InterPro" id="IPR003660">
    <property type="entry name" value="HAMP_dom"/>
</dbReference>
<name>A0A6V8N917_9BACT</name>
<dbReference type="RefSeq" id="WP_183360789.1">
    <property type="nucleotide sequence ID" value="NZ_BLXZ01000003.1"/>
</dbReference>
<evidence type="ECO:0000256" key="4">
    <source>
        <dbReference type="PROSITE-ProRule" id="PRU00284"/>
    </source>
</evidence>
<dbReference type="AlphaFoldDB" id="A0A6V8N917"/>
<evidence type="ECO:0000256" key="3">
    <source>
        <dbReference type="ARBA" id="ARBA00029447"/>
    </source>
</evidence>
<dbReference type="InterPro" id="IPR051310">
    <property type="entry name" value="MCP_chemotaxis"/>
</dbReference>
<feature type="transmembrane region" description="Helical" evidence="7">
    <location>
        <begin position="12"/>
        <end position="30"/>
    </location>
</feature>
<dbReference type="PANTHER" id="PTHR43531">
    <property type="entry name" value="PROTEIN ICFG"/>
    <property type="match status" value="1"/>
</dbReference>
<keyword evidence="7" id="KW-0472">Membrane</keyword>
<keyword evidence="7" id="KW-0812">Transmembrane</keyword>
<evidence type="ECO:0000313" key="11">
    <source>
        <dbReference type="Proteomes" id="UP000587586"/>
    </source>
</evidence>
<reference evidence="11" key="1">
    <citation type="submission" date="2020-06" db="EMBL/GenBank/DDBJ databases">
        <title>Draft genomic sequecing of Geomonas sp. Red745.</title>
        <authorList>
            <person name="Itoh H."/>
            <person name="Xu Z.X."/>
            <person name="Ushijima N."/>
            <person name="Masuda Y."/>
            <person name="Shiratori Y."/>
            <person name="Senoo K."/>
        </authorList>
    </citation>
    <scope>NUCLEOTIDE SEQUENCE [LARGE SCALE GENOMIC DNA]</scope>
    <source>
        <strain evidence="11">Red745</strain>
    </source>
</reference>
<dbReference type="InterPro" id="IPR004089">
    <property type="entry name" value="MCPsignal_dom"/>
</dbReference>
<dbReference type="PROSITE" id="PS50111">
    <property type="entry name" value="CHEMOTAXIS_TRANSDUC_2"/>
    <property type="match status" value="1"/>
</dbReference>
<dbReference type="GO" id="GO:0007165">
    <property type="term" value="P:signal transduction"/>
    <property type="evidence" value="ECO:0007669"/>
    <property type="project" value="UniProtKB-KW"/>
</dbReference>
<dbReference type="FunFam" id="1.10.287.950:FF:000001">
    <property type="entry name" value="Methyl-accepting chemotaxis sensory transducer"/>
    <property type="match status" value="1"/>
</dbReference>
<keyword evidence="2" id="KW-0145">Chemotaxis</keyword>
<dbReference type="EMBL" id="BLXZ01000003">
    <property type="protein sequence ID" value="GFO68277.1"/>
    <property type="molecule type" value="Genomic_DNA"/>
</dbReference>
<evidence type="ECO:0000256" key="2">
    <source>
        <dbReference type="ARBA" id="ARBA00022500"/>
    </source>
</evidence>
<feature type="region of interest" description="Disordered" evidence="6">
    <location>
        <begin position="281"/>
        <end position="312"/>
    </location>
</feature>
<dbReference type="Pfam" id="PF00672">
    <property type="entry name" value="HAMP"/>
    <property type="match status" value="1"/>
</dbReference>